<feature type="domain" description="Bacterial type II secretion system protein E" evidence="3">
    <location>
        <begin position="352"/>
        <end position="533"/>
    </location>
</feature>
<dbReference type="InterPro" id="IPR001482">
    <property type="entry name" value="T2SS/T4SS_dom"/>
</dbReference>
<organism evidence="4">
    <name type="scientific">Candidatus Methanomethylicus mesodigestus</name>
    <dbReference type="NCBI Taxonomy" id="1867258"/>
    <lineage>
        <taxon>Archaea</taxon>
        <taxon>Thermoproteota</taxon>
        <taxon>Methanosuratincolia</taxon>
        <taxon>Candidatus Methanomethylicales</taxon>
        <taxon>Candidatus Methanomethylicaceae</taxon>
        <taxon>Candidatus Methanomethylicus</taxon>
    </lineage>
</organism>
<comment type="similarity">
    <text evidence="1">Belongs to the GSP E family.</text>
</comment>
<comment type="caution">
    <text evidence="4">The sequence shown here is derived from an EMBL/GenBank/DDBJ whole genome shotgun (WGS) entry which is preliminary data.</text>
</comment>
<protein>
    <recommendedName>
        <fullName evidence="3">Bacterial type II secretion system protein E domain-containing protein</fullName>
    </recommendedName>
</protein>
<dbReference type="PANTHER" id="PTHR30486">
    <property type="entry name" value="TWITCHING MOTILITY PROTEIN PILT"/>
    <property type="match status" value="1"/>
</dbReference>
<dbReference type="Gene3D" id="3.30.450.380">
    <property type="match status" value="1"/>
</dbReference>
<dbReference type="InterPro" id="IPR027417">
    <property type="entry name" value="P-loop_NTPase"/>
</dbReference>
<dbReference type="Pfam" id="PF00437">
    <property type="entry name" value="T2SSE"/>
    <property type="match status" value="1"/>
</dbReference>
<dbReference type="InterPro" id="IPR050921">
    <property type="entry name" value="T4SS_GSP_E_ATPase"/>
</dbReference>
<name>A0A7C3ERI7_9CREN</name>
<feature type="region of interest" description="Disordered" evidence="2">
    <location>
        <begin position="1"/>
        <end position="30"/>
    </location>
</feature>
<evidence type="ECO:0000256" key="1">
    <source>
        <dbReference type="ARBA" id="ARBA00006611"/>
    </source>
</evidence>
<dbReference type="Gene3D" id="3.40.50.300">
    <property type="entry name" value="P-loop containing nucleotide triphosphate hydrolases"/>
    <property type="match status" value="1"/>
</dbReference>
<gene>
    <name evidence="4" type="ORF">ENS19_02165</name>
</gene>
<dbReference type="EMBL" id="DSTX01000002">
    <property type="protein sequence ID" value="HFK20064.1"/>
    <property type="molecule type" value="Genomic_DNA"/>
</dbReference>
<sequence>MKPSCGMNRERGQPPKHHSVTDPPDDLFSESELLPQQPLGSISVVSQDPKVYDSNGGQISYDFILECMKDPPAEGQDIAIRGRHLLFFKADQFQLMAEICSFLQYVCSCLPSATKCAYARALAHGANGSFMRTLGLLIDNDIKKASFSRILCFRCSFCRRAIMPRDLGWLKREGGLSRLKHILRPQVLPRWLRSFGSFAYNVGPYEVRFLQRDSTLIYLLNLTTLERDRVRKCIKTLRREEMDSTSISLDLGAVIGERRRRIKPTVLESQLESIALYGSVGLGDLYPLLADEMLSEFYVDKEGSFAYVDHREYGRCKTSIFVGRGAMDHLITFASSASGRSMGHDSPSLRSSIKTPDFHIRVSADMKPLAIEGTAIDVRRFFISPLDLDALVMNRTIQPEAASYLINCVLTRRTITIYGESGSGKTTLAIALDLAAPGQWRKISIESDVGENVLQHRWMKNQVRLLASTEDEPARQKRISVLNSLLHKSPDYVFLGEVLSKEDGLALFQILAAGIKGIHTAHADSAESLFRRFVYQYCVNPNSLLDLDVLIHVKKIAGPNGSVARKVVRISEVCKESPWGEIPKLNEIFLLPPPKQADGISRRPTKIPLPTLKKRGSTVQAGRDVHPKPQHGGHKR</sequence>
<dbReference type="PANTHER" id="PTHR30486:SF6">
    <property type="entry name" value="TYPE IV PILUS RETRACTATION ATPASE PILT"/>
    <property type="match status" value="1"/>
</dbReference>
<proteinExistence type="inferred from homology"/>
<evidence type="ECO:0000313" key="4">
    <source>
        <dbReference type="EMBL" id="HFK20064.1"/>
    </source>
</evidence>
<dbReference type="SUPFAM" id="SSF52540">
    <property type="entry name" value="P-loop containing nucleoside triphosphate hydrolases"/>
    <property type="match status" value="1"/>
</dbReference>
<reference evidence="4" key="1">
    <citation type="journal article" date="2020" name="mSystems">
        <title>Genome- and Community-Level Interaction Insights into Carbon Utilization and Element Cycling Functions of Hydrothermarchaeota in Hydrothermal Sediment.</title>
        <authorList>
            <person name="Zhou Z."/>
            <person name="Liu Y."/>
            <person name="Xu W."/>
            <person name="Pan J."/>
            <person name="Luo Z.H."/>
            <person name="Li M."/>
        </authorList>
    </citation>
    <scope>NUCLEOTIDE SEQUENCE [LARGE SCALE GENOMIC DNA]</scope>
    <source>
        <strain evidence="4">SpSt-468</strain>
    </source>
</reference>
<dbReference type="GO" id="GO:0016887">
    <property type="term" value="F:ATP hydrolysis activity"/>
    <property type="evidence" value="ECO:0007669"/>
    <property type="project" value="InterPro"/>
</dbReference>
<evidence type="ECO:0000259" key="3">
    <source>
        <dbReference type="Pfam" id="PF00437"/>
    </source>
</evidence>
<dbReference type="AlphaFoldDB" id="A0A7C3ERI7"/>
<accession>A0A7C3ERI7</accession>
<feature type="region of interest" description="Disordered" evidence="2">
    <location>
        <begin position="596"/>
        <end position="636"/>
    </location>
</feature>
<evidence type="ECO:0000256" key="2">
    <source>
        <dbReference type="SAM" id="MobiDB-lite"/>
    </source>
</evidence>